<evidence type="ECO:0008006" key="6">
    <source>
        <dbReference type="Google" id="ProtNLM"/>
    </source>
</evidence>
<dbReference type="InterPro" id="IPR057670">
    <property type="entry name" value="SH3_retrovirus"/>
</dbReference>
<evidence type="ECO:0000313" key="5">
    <source>
        <dbReference type="Proteomes" id="UP001188597"/>
    </source>
</evidence>
<dbReference type="AlphaFoldDB" id="A0AA88UXX1"/>
<accession>A0AA88UXX1</accession>
<dbReference type="Pfam" id="PF25597">
    <property type="entry name" value="SH3_retrovirus"/>
    <property type="match status" value="1"/>
</dbReference>
<sequence>MKEGTSINDHLGEYNKVTLDLQNIDVRIEEENQALLLLCSLPSSYKHLVTILLYRKDNISIKEVEAVINSQELRKVSENKGEEHGDGLMARGRRTDHAKSRYKGGSSSSNRGWILDTSCSYHICPNKDRFTTYLSFDGGKVLLGNDVACKVVEIGSIQIRMHDGTFDSKGCSYRASGGVMRIMKGALVVIKGIFDHPAYAHVNDGKLELRTNKYIFFHYASGVKEYRLWCPNFKSSRFPISRDVTFDESSMLLKKELIDTKKNYGAREKVERRSELQIL</sequence>
<proteinExistence type="predicted"/>
<protein>
    <recommendedName>
        <fullName evidence="6">Retrovirus-related Pol polyprotein from transposon TNT 1-94</fullName>
    </recommendedName>
</protein>
<comment type="caution">
    <text evidence="4">The sequence shown here is derived from an EMBL/GenBank/DDBJ whole genome shotgun (WGS) entry which is preliminary data.</text>
</comment>
<feature type="domain" description="Retrovirus-related Pol polyprotein from transposon TNT 1-94-like beta-barrel" evidence="2">
    <location>
        <begin position="113"/>
        <end position="165"/>
    </location>
</feature>
<evidence type="ECO:0000259" key="3">
    <source>
        <dbReference type="Pfam" id="PF25597"/>
    </source>
</evidence>
<keyword evidence="5" id="KW-1185">Reference proteome</keyword>
<dbReference type="Pfam" id="PF22936">
    <property type="entry name" value="Pol_BBD"/>
    <property type="match status" value="1"/>
</dbReference>
<gene>
    <name evidence="4" type="ORF">RJ639_024721</name>
</gene>
<dbReference type="EMBL" id="JAVXUP010003923">
    <property type="protein sequence ID" value="KAK2997896.1"/>
    <property type="molecule type" value="Genomic_DNA"/>
</dbReference>
<dbReference type="Pfam" id="PF14223">
    <property type="entry name" value="Retrotran_gag_2"/>
    <property type="match status" value="1"/>
</dbReference>
<reference evidence="4" key="1">
    <citation type="submission" date="2022-12" db="EMBL/GenBank/DDBJ databases">
        <title>Draft genome assemblies for two species of Escallonia (Escalloniales).</title>
        <authorList>
            <person name="Chanderbali A."/>
            <person name="Dervinis C."/>
            <person name="Anghel I."/>
            <person name="Soltis D."/>
            <person name="Soltis P."/>
            <person name="Zapata F."/>
        </authorList>
    </citation>
    <scope>NUCLEOTIDE SEQUENCE</scope>
    <source>
        <strain evidence="4">UCBG64.0493</strain>
        <tissue evidence="4">Leaf</tissue>
    </source>
</reference>
<organism evidence="4 5">
    <name type="scientific">Escallonia herrerae</name>
    <dbReference type="NCBI Taxonomy" id="1293975"/>
    <lineage>
        <taxon>Eukaryota</taxon>
        <taxon>Viridiplantae</taxon>
        <taxon>Streptophyta</taxon>
        <taxon>Embryophyta</taxon>
        <taxon>Tracheophyta</taxon>
        <taxon>Spermatophyta</taxon>
        <taxon>Magnoliopsida</taxon>
        <taxon>eudicotyledons</taxon>
        <taxon>Gunneridae</taxon>
        <taxon>Pentapetalae</taxon>
        <taxon>asterids</taxon>
        <taxon>campanulids</taxon>
        <taxon>Escalloniales</taxon>
        <taxon>Escalloniaceae</taxon>
        <taxon>Escallonia</taxon>
    </lineage>
</organism>
<feature type="domain" description="Retroviral polymerase SH3-like" evidence="3">
    <location>
        <begin position="197"/>
        <end position="251"/>
    </location>
</feature>
<evidence type="ECO:0000256" key="1">
    <source>
        <dbReference type="SAM" id="MobiDB-lite"/>
    </source>
</evidence>
<dbReference type="Proteomes" id="UP001188597">
    <property type="component" value="Unassembled WGS sequence"/>
</dbReference>
<evidence type="ECO:0000313" key="4">
    <source>
        <dbReference type="EMBL" id="KAK2997896.1"/>
    </source>
</evidence>
<name>A0AA88UXX1_9ASTE</name>
<evidence type="ECO:0000259" key="2">
    <source>
        <dbReference type="Pfam" id="PF22936"/>
    </source>
</evidence>
<dbReference type="InterPro" id="IPR054722">
    <property type="entry name" value="PolX-like_BBD"/>
</dbReference>
<feature type="region of interest" description="Disordered" evidence="1">
    <location>
        <begin position="78"/>
        <end position="107"/>
    </location>
</feature>